<feature type="domain" description="CAAX prenyl protease 2/Lysostaphin resistance protein A-like" evidence="2">
    <location>
        <begin position="129"/>
        <end position="215"/>
    </location>
</feature>
<keyword evidence="1" id="KW-1133">Transmembrane helix</keyword>
<keyword evidence="4" id="KW-1185">Reference proteome</keyword>
<name>A0A939KFY5_9CLOT</name>
<feature type="transmembrane region" description="Helical" evidence="1">
    <location>
        <begin position="203"/>
        <end position="223"/>
    </location>
</feature>
<dbReference type="PANTHER" id="PTHR31118:SF12">
    <property type="entry name" value="CYCLASE-LIKE PROTEIN 2"/>
    <property type="match status" value="1"/>
</dbReference>
<dbReference type="InterPro" id="IPR007325">
    <property type="entry name" value="KFase/CYL"/>
</dbReference>
<keyword evidence="1" id="KW-0472">Membrane</keyword>
<keyword evidence="3" id="KW-0645">Protease</keyword>
<feature type="transmembrane region" description="Helical" evidence="1">
    <location>
        <begin position="235"/>
        <end position="256"/>
    </location>
</feature>
<dbReference type="GO" id="GO:0019441">
    <property type="term" value="P:L-tryptophan catabolic process to kynurenine"/>
    <property type="evidence" value="ECO:0007669"/>
    <property type="project" value="InterPro"/>
</dbReference>
<dbReference type="Pfam" id="PF04199">
    <property type="entry name" value="Cyclase"/>
    <property type="match status" value="1"/>
</dbReference>
<feature type="transmembrane region" description="Helical" evidence="1">
    <location>
        <begin position="130"/>
        <end position="152"/>
    </location>
</feature>
<dbReference type="AlphaFoldDB" id="A0A939KFY5"/>
<dbReference type="GO" id="GO:0004061">
    <property type="term" value="F:arylformamidase activity"/>
    <property type="evidence" value="ECO:0007669"/>
    <property type="project" value="InterPro"/>
</dbReference>
<dbReference type="PANTHER" id="PTHR31118">
    <property type="entry name" value="CYCLASE-LIKE PROTEIN 2"/>
    <property type="match status" value="1"/>
</dbReference>
<organism evidence="3 4">
    <name type="scientific">Proteiniclasticum aestuarii</name>
    <dbReference type="NCBI Taxonomy" id="2817862"/>
    <lineage>
        <taxon>Bacteria</taxon>
        <taxon>Bacillati</taxon>
        <taxon>Bacillota</taxon>
        <taxon>Clostridia</taxon>
        <taxon>Eubacteriales</taxon>
        <taxon>Clostridiaceae</taxon>
        <taxon>Proteiniclasticum</taxon>
    </lineage>
</organism>
<evidence type="ECO:0000259" key="2">
    <source>
        <dbReference type="Pfam" id="PF02517"/>
    </source>
</evidence>
<sequence length="478" mass="53291">MPVRFEKMSVSKFILMLVAVFAVLILSVVALTVTGGSPYIVYYIQILFYIIMFIVYYYFGLTARERKLLMAKGQEKKPLHLAVVPFLAGGLITFLYVLALQQWLPGMYESYMEAAEQMQGISLFSDPLELVLMFISVVILAPIVEEIVFRGIFFNLLNRKRSTLAAMIISSLVFGFLHAETMVPTAVIGFVLCFIYHRTGSLILVMAGHMVNNLIAFSMPLLIGDADPLGTTLQILGGVLVLLYVVGSIYFVYYAVRNRSFLAFDGPMHRAAGVKSAYRKDHEVSDQNAQYREKKVIDISKTLEDGMPVYPGDPEVRIQEVASISEDGYAVRSIQMNTHASTHMDFPSHFIENGANQDDVDLSLLYGDVFVAENAEEFLPEGTERVLYKEGYLTEERAQALIQGGVKVVGTVHDSIEEHAPYAVHQMLLNSGIIILENLNLAHVTGRRYTLCAFPLKISGAEAAPARVVLIDDLRRDS</sequence>
<dbReference type="EMBL" id="JAFNJU010000001">
    <property type="protein sequence ID" value="MBO1263774.1"/>
    <property type="molecule type" value="Genomic_DNA"/>
</dbReference>
<keyword evidence="1" id="KW-0812">Transmembrane</keyword>
<keyword evidence="3" id="KW-0482">Metalloprotease</keyword>
<evidence type="ECO:0000256" key="1">
    <source>
        <dbReference type="SAM" id="Phobius"/>
    </source>
</evidence>
<dbReference type="GO" id="GO:0080120">
    <property type="term" value="P:CAAX-box protein maturation"/>
    <property type="evidence" value="ECO:0007669"/>
    <property type="project" value="UniProtKB-ARBA"/>
</dbReference>
<feature type="transmembrane region" description="Helical" evidence="1">
    <location>
        <begin position="40"/>
        <end position="59"/>
    </location>
</feature>
<dbReference type="Proteomes" id="UP000664218">
    <property type="component" value="Unassembled WGS sequence"/>
</dbReference>
<gene>
    <name evidence="3" type="ORF">J3A84_01785</name>
</gene>
<protein>
    <submittedName>
        <fullName evidence="3">CPBP family intramembrane metalloprotease</fullName>
    </submittedName>
</protein>
<reference evidence="3" key="1">
    <citation type="submission" date="2021-03" db="EMBL/GenBank/DDBJ databases">
        <title>Proteiniclasticum marinus sp. nov., isolated from tidal flat sediment.</title>
        <authorList>
            <person name="Namirimu T."/>
            <person name="Yang J.-A."/>
            <person name="Yang S.-H."/>
            <person name="Kim Y.-J."/>
            <person name="Kwon K.K."/>
        </authorList>
    </citation>
    <scope>NUCLEOTIDE SEQUENCE</scope>
    <source>
        <strain evidence="3">SCR006</strain>
    </source>
</reference>
<feature type="transmembrane region" description="Helical" evidence="1">
    <location>
        <begin position="79"/>
        <end position="99"/>
    </location>
</feature>
<dbReference type="SUPFAM" id="SSF102198">
    <property type="entry name" value="Putative cyclase"/>
    <property type="match status" value="1"/>
</dbReference>
<keyword evidence="3" id="KW-0378">Hydrolase</keyword>
<comment type="caution">
    <text evidence="3">The sequence shown here is derived from an EMBL/GenBank/DDBJ whole genome shotgun (WGS) entry which is preliminary data.</text>
</comment>
<dbReference type="GO" id="GO:0008237">
    <property type="term" value="F:metallopeptidase activity"/>
    <property type="evidence" value="ECO:0007669"/>
    <property type="project" value="UniProtKB-KW"/>
</dbReference>
<feature type="transmembrane region" description="Helical" evidence="1">
    <location>
        <begin position="164"/>
        <end position="197"/>
    </location>
</feature>
<accession>A0A939KFY5</accession>
<dbReference type="InterPro" id="IPR003675">
    <property type="entry name" value="Rce1/LyrA-like_dom"/>
</dbReference>
<dbReference type="RefSeq" id="WP_207598279.1">
    <property type="nucleotide sequence ID" value="NZ_JAFNJU010000001.1"/>
</dbReference>
<evidence type="ECO:0000313" key="4">
    <source>
        <dbReference type="Proteomes" id="UP000664218"/>
    </source>
</evidence>
<dbReference type="InterPro" id="IPR037175">
    <property type="entry name" value="KFase_sf"/>
</dbReference>
<dbReference type="Pfam" id="PF02517">
    <property type="entry name" value="Rce1-like"/>
    <property type="match status" value="1"/>
</dbReference>
<dbReference type="Gene3D" id="3.50.30.50">
    <property type="entry name" value="Putative cyclase"/>
    <property type="match status" value="2"/>
</dbReference>
<proteinExistence type="predicted"/>
<evidence type="ECO:0000313" key="3">
    <source>
        <dbReference type="EMBL" id="MBO1263774.1"/>
    </source>
</evidence>
<dbReference type="GO" id="GO:0004175">
    <property type="term" value="F:endopeptidase activity"/>
    <property type="evidence" value="ECO:0007669"/>
    <property type="project" value="UniProtKB-ARBA"/>
</dbReference>